<feature type="transmembrane region" description="Helical" evidence="4">
    <location>
        <begin position="1095"/>
        <end position="1115"/>
    </location>
</feature>
<dbReference type="Proteomes" id="UP001189429">
    <property type="component" value="Unassembled WGS sequence"/>
</dbReference>
<dbReference type="InterPro" id="IPR036383">
    <property type="entry name" value="TSP1_rpt_sf"/>
</dbReference>
<dbReference type="PROSITE" id="PS50092">
    <property type="entry name" value="TSP1"/>
    <property type="match status" value="6"/>
</dbReference>
<accession>A0ABN9WSL6</accession>
<feature type="transmembrane region" description="Helical" evidence="4">
    <location>
        <begin position="1018"/>
        <end position="1044"/>
    </location>
</feature>
<dbReference type="Gene3D" id="2.20.100.10">
    <property type="entry name" value="Thrombospondin type-1 (TSP1) repeat"/>
    <property type="match status" value="3"/>
</dbReference>
<evidence type="ECO:0000256" key="3">
    <source>
        <dbReference type="SAM" id="MobiDB-lite"/>
    </source>
</evidence>
<feature type="transmembrane region" description="Helical" evidence="4">
    <location>
        <begin position="1056"/>
        <end position="1075"/>
    </location>
</feature>
<keyword evidence="4" id="KW-1133">Transmembrane helix</keyword>
<feature type="transmembrane region" description="Helical" evidence="4">
    <location>
        <begin position="1127"/>
        <end position="1150"/>
    </location>
</feature>
<comment type="subcellular location">
    <subcellularLocation>
        <location evidence="1">Secreted</location>
    </subcellularLocation>
</comment>
<comment type="caution">
    <text evidence="5">The sequence shown here is derived from an EMBL/GenBank/DDBJ whole genome shotgun (WGS) entry which is preliminary data.</text>
</comment>
<dbReference type="SMART" id="SM00209">
    <property type="entry name" value="TSP1"/>
    <property type="match status" value="6"/>
</dbReference>
<keyword evidence="4" id="KW-0812">Transmembrane</keyword>
<feature type="region of interest" description="Disordered" evidence="3">
    <location>
        <begin position="1151"/>
        <end position="1171"/>
    </location>
</feature>
<evidence type="ECO:0000256" key="1">
    <source>
        <dbReference type="ARBA" id="ARBA00004613"/>
    </source>
</evidence>
<sequence>MGRPSAAEELASGAFPRLPAWVYLSALAILVVLLMCAHAQPEPTGVSEGAAFMSGSNAPSESAAGLAAGLEENLSEAVVAPFWSVGPWALSELGGLSNSVQSIDLVELESRAEFLGFPPQLYRVSAAAYRGMRSSKALLILHGDPSWFGAVAPAVRYAKEVYATHLRSGVCFDIVAGPLKSKKFSYFEKGCIKSLTCGALGTRDRAIEPGYQLPSLQCPLCNQFPDGLQEVFKFNSTKLSSQGTQVKAEETNVYLCTYSYEAMLPHEFQNSQCRAEETIVYPCTYKYQAGDLEPQSPALREAIDAWGRAARGAAPCPWEHVVWNRTSIRKFFTEASEPALRDGFERMAAWPERQKDFFMYVVLSRLGGIFVDADVVPLQPPTGWLASARELSDTAAAGVRLVVGVEAYGSDEEAAGFRWAGRLQLTAWALASAPRHPVMLRAVEEYLRLHRGATGAWSTEYGASIAMGPGLLTSGVDRWLQDSRFVGGLEQLGSVSGGAQASVAGDTLVFGIDGFGCGQPHSRSRRCNETSQAAFPLDFGQGERRGLSETGPALTGQDREEVATPRLTSPSEGGHATPGAFALFLVWPLLLETRQDRQKTARACHASTGPPAVGTVASAANAEIEAGTPSRDCSYAPLARADAEVGCGSGQKHRNITCVNGEWEDCEGIEPHPALNETCREYSGCQWIAGDWGPCDAECGEGNMHREVLCTNSQIQDCFKVLFTVPPETRRCTDTSKCTWHVDEWGPCDNSCGEGEQRRNVTCANGADEFCDQRSPRPNETRRCADFEGCAWKASGWSACSNTCGSGTRTREVKCVGKSAEECHESSGAAPAGEEPCRDTSGCRWAASEWSECSSQCGHGEQTRDVACDNGLEEDCMASAAPRPNHTRRCSEKSGCIWTSGWSECSQTCGTGLRTRGVSCANGAPDGCRDSPKKATAFNESCHSVSGCRWTTGAWGVCSNDCGDGEQSREVWCGSGREEDCAENGAAPPRRRRACRGSEGCRAALASAADACTAADPVLVLGGVLNALVGWLLGFAGVCELWRYGLLPTRLTGKSLLSPTAVWLSGVVALLSALVLQHRIDGTDYAQQASLSGSLFAVGLVGAALWVASLCGRGARCLGGQTWKAQVAWLAASAVLLASCVLVILCAARAGAGGSSDPVAGTRQLRGGPPA</sequence>
<evidence type="ECO:0000256" key="2">
    <source>
        <dbReference type="ARBA" id="ARBA00022525"/>
    </source>
</evidence>
<dbReference type="InterPro" id="IPR000884">
    <property type="entry name" value="TSP1_rpt"/>
</dbReference>
<evidence type="ECO:0000313" key="5">
    <source>
        <dbReference type="EMBL" id="CAK0888236.1"/>
    </source>
</evidence>
<keyword evidence="2" id="KW-0964">Secreted</keyword>
<protein>
    <recommendedName>
        <fullName evidence="7">Alpha-1,6-mannosyl-glycoprotein 6-beta-N-acetylglucosaminyltransferase</fullName>
    </recommendedName>
</protein>
<dbReference type="Pfam" id="PF19030">
    <property type="entry name" value="TSP1_ADAMTS"/>
    <property type="match status" value="4"/>
</dbReference>
<dbReference type="PANTHER" id="PTHR13723">
    <property type="entry name" value="ADAMTS A DISINTEGRIN AND METALLOPROTEASE WITH THROMBOSPONDIN MOTIFS PROTEASE"/>
    <property type="match status" value="1"/>
</dbReference>
<dbReference type="EMBL" id="CAUYUJ010019048">
    <property type="protein sequence ID" value="CAK0888236.1"/>
    <property type="molecule type" value="Genomic_DNA"/>
</dbReference>
<gene>
    <name evidence="5" type="ORF">PCOR1329_LOCUS69057</name>
</gene>
<dbReference type="InterPro" id="IPR007577">
    <property type="entry name" value="GlycoTrfase_DXD_sugar-bd_CS"/>
</dbReference>
<name>A0ABN9WSL6_9DINO</name>
<feature type="transmembrane region" description="Helical" evidence="4">
    <location>
        <begin position="20"/>
        <end position="40"/>
    </location>
</feature>
<evidence type="ECO:0000313" key="6">
    <source>
        <dbReference type="Proteomes" id="UP001189429"/>
    </source>
</evidence>
<feature type="region of interest" description="Disordered" evidence="3">
    <location>
        <begin position="534"/>
        <end position="575"/>
    </location>
</feature>
<proteinExistence type="predicted"/>
<dbReference type="PANTHER" id="PTHR13723:SF278">
    <property type="entry name" value="ADAM METALLOPEPTIDASE WITH THROMBOSPONDIN TYPE 1 MOTIF A, ISOFORM B"/>
    <property type="match status" value="1"/>
</dbReference>
<evidence type="ECO:0000256" key="4">
    <source>
        <dbReference type="SAM" id="Phobius"/>
    </source>
</evidence>
<dbReference type="Pfam" id="PF04488">
    <property type="entry name" value="Gly_transf_sug"/>
    <property type="match status" value="1"/>
</dbReference>
<evidence type="ECO:0008006" key="7">
    <source>
        <dbReference type="Google" id="ProtNLM"/>
    </source>
</evidence>
<dbReference type="Gene3D" id="3.90.550.20">
    <property type="match status" value="1"/>
</dbReference>
<dbReference type="Pfam" id="PF00090">
    <property type="entry name" value="TSP_1"/>
    <property type="match status" value="1"/>
</dbReference>
<keyword evidence="4" id="KW-0472">Membrane</keyword>
<dbReference type="SUPFAM" id="SSF82895">
    <property type="entry name" value="TSP-1 type 1 repeat"/>
    <property type="match status" value="5"/>
</dbReference>
<reference evidence="5" key="1">
    <citation type="submission" date="2023-10" db="EMBL/GenBank/DDBJ databases">
        <authorList>
            <person name="Chen Y."/>
            <person name="Shah S."/>
            <person name="Dougan E. K."/>
            <person name="Thang M."/>
            <person name="Chan C."/>
        </authorList>
    </citation>
    <scope>NUCLEOTIDE SEQUENCE [LARGE SCALE GENOMIC DNA]</scope>
</reference>
<dbReference type="InterPro" id="IPR050439">
    <property type="entry name" value="ADAMTS_ADAMTS-like"/>
</dbReference>
<organism evidence="5 6">
    <name type="scientific">Prorocentrum cordatum</name>
    <dbReference type="NCBI Taxonomy" id="2364126"/>
    <lineage>
        <taxon>Eukaryota</taxon>
        <taxon>Sar</taxon>
        <taxon>Alveolata</taxon>
        <taxon>Dinophyceae</taxon>
        <taxon>Prorocentrales</taxon>
        <taxon>Prorocentraceae</taxon>
        <taxon>Prorocentrum</taxon>
    </lineage>
</organism>
<keyword evidence="6" id="KW-1185">Reference proteome</keyword>